<evidence type="ECO:0000313" key="1">
    <source>
        <dbReference type="EMBL" id="WWC88126.1"/>
    </source>
</evidence>
<reference evidence="1 2" key="1">
    <citation type="submission" date="2024-01" db="EMBL/GenBank/DDBJ databases">
        <title>Comparative genomics of Cryptococcus and Kwoniella reveals pathogenesis evolution and contrasting modes of karyotype evolution via chromosome fusion or intercentromeric recombination.</title>
        <authorList>
            <person name="Coelho M.A."/>
            <person name="David-Palma M."/>
            <person name="Shea T."/>
            <person name="Bowers K."/>
            <person name="McGinley-Smith S."/>
            <person name="Mohammad A.W."/>
            <person name="Gnirke A."/>
            <person name="Yurkov A.M."/>
            <person name="Nowrousian M."/>
            <person name="Sun S."/>
            <person name="Cuomo C.A."/>
            <person name="Heitman J."/>
        </authorList>
    </citation>
    <scope>NUCLEOTIDE SEQUENCE [LARGE SCALE GENOMIC DNA]</scope>
    <source>
        <strain evidence="1 2">CBS 6074</strain>
    </source>
</reference>
<evidence type="ECO:0000313" key="2">
    <source>
        <dbReference type="Proteomes" id="UP001355207"/>
    </source>
</evidence>
<keyword evidence="2" id="KW-1185">Reference proteome</keyword>
<name>A0AAX4JRP9_9TREE</name>
<dbReference type="GeneID" id="91093701"/>
<protein>
    <submittedName>
        <fullName evidence="1">Uncharacterized protein</fullName>
    </submittedName>
</protein>
<dbReference type="EMBL" id="CP144100">
    <property type="protein sequence ID" value="WWC88126.1"/>
    <property type="molecule type" value="Genomic_DNA"/>
</dbReference>
<organism evidence="1 2">
    <name type="scientific">Kwoniella dendrophila CBS 6074</name>
    <dbReference type="NCBI Taxonomy" id="1295534"/>
    <lineage>
        <taxon>Eukaryota</taxon>
        <taxon>Fungi</taxon>
        <taxon>Dikarya</taxon>
        <taxon>Basidiomycota</taxon>
        <taxon>Agaricomycotina</taxon>
        <taxon>Tremellomycetes</taxon>
        <taxon>Tremellales</taxon>
        <taxon>Cryptococcaceae</taxon>
        <taxon>Kwoniella</taxon>
    </lineage>
</organism>
<dbReference type="RefSeq" id="XP_066074889.1">
    <property type="nucleotide sequence ID" value="XM_066218792.1"/>
</dbReference>
<dbReference type="AlphaFoldDB" id="A0AAX4JRP9"/>
<proteinExistence type="predicted"/>
<accession>A0AAX4JRP9</accession>
<gene>
    <name evidence="1" type="ORF">L201_003030</name>
</gene>
<sequence>MSTSSVDHEAIGKEIARHVVELQKQGVIKPDESLADDAKAIVAILEKGPPSGSKPSNGKPNLDSYSSICNYFNPSEDHSTTHAVIKRLLEMIPGNTAVDEVINREQILNQIYKELSKYKIPG</sequence>
<dbReference type="Proteomes" id="UP001355207">
    <property type="component" value="Chromosome 3"/>
</dbReference>